<proteinExistence type="predicted"/>
<dbReference type="Pfam" id="PF00923">
    <property type="entry name" value="TAL_FSA"/>
    <property type="match status" value="1"/>
</dbReference>
<gene>
    <name evidence="2" type="ORF">BI344_17285</name>
</gene>
<dbReference type="PANTHER" id="PTHR10683:SF40">
    <property type="entry name" value="FRUCTOSE-6-PHOSPHATE ALDOLASE 1-RELATED"/>
    <property type="match status" value="1"/>
</dbReference>
<accession>A0ABX3CBG5</accession>
<keyword evidence="1" id="KW-0704">Schiff base</keyword>
<keyword evidence="3" id="KW-1185">Reference proteome</keyword>
<dbReference type="InterPro" id="IPR013785">
    <property type="entry name" value="Aldolase_TIM"/>
</dbReference>
<organism evidence="2 3">
    <name type="scientific">Chromobacterium sphagni</name>
    <dbReference type="NCBI Taxonomy" id="1903179"/>
    <lineage>
        <taxon>Bacteria</taxon>
        <taxon>Pseudomonadati</taxon>
        <taxon>Pseudomonadota</taxon>
        <taxon>Betaproteobacteria</taxon>
        <taxon>Neisseriales</taxon>
        <taxon>Chromobacteriaceae</taxon>
        <taxon>Chromobacterium</taxon>
    </lineage>
</organism>
<dbReference type="Proteomes" id="UP000180280">
    <property type="component" value="Unassembled WGS sequence"/>
</dbReference>
<dbReference type="SUPFAM" id="SSF51569">
    <property type="entry name" value="Aldolase"/>
    <property type="match status" value="1"/>
</dbReference>
<reference evidence="2 3" key="1">
    <citation type="submission" date="2016-09" db="EMBL/GenBank/DDBJ databases">
        <title>Chromobacterium muskegensis sp. nov., an insecticidal bacterium isolated from Sphagnum bogs.</title>
        <authorList>
            <person name="Sparks M.E."/>
            <person name="Blackburn M.B."/>
            <person name="Gundersen-Rindal D.E."/>
            <person name="Mitchell A."/>
            <person name="Farrar R."/>
            <person name="Kuhar D."/>
        </authorList>
    </citation>
    <scope>NUCLEOTIDE SEQUENCE [LARGE SCALE GENOMIC DNA]</scope>
    <source>
        <strain evidence="2 3">14B-1</strain>
    </source>
</reference>
<sequence length="224" mass="24246">MKIWLDTIDFDVIKNAQELGILAGVTTNPAILASADMNIEHVISTLLEIQDGLVAAQVTSCELPGMLVQARNLASISPRMVIKIPAIHDGFKTISILEKEGIATLATTIFESRQIMLAGMVGASYAAPYVNRIEQSTGNAFSILRESQEILDKYNYTTTIMAAAIKSVEQCVRCAQLGIGAITLPSETYNSLFSSNADIDDSLEKFESAWASSDFTAKSSLFKI</sequence>
<evidence type="ECO:0000313" key="2">
    <source>
        <dbReference type="EMBL" id="OHX19631.1"/>
    </source>
</evidence>
<evidence type="ECO:0000256" key="1">
    <source>
        <dbReference type="ARBA" id="ARBA00023270"/>
    </source>
</evidence>
<dbReference type="EMBL" id="MKCT01000030">
    <property type="protein sequence ID" value="OHX19631.1"/>
    <property type="molecule type" value="Genomic_DNA"/>
</dbReference>
<evidence type="ECO:0008006" key="4">
    <source>
        <dbReference type="Google" id="ProtNLM"/>
    </source>
</evidence>
<dbReference type="InterPro" id="IPR001585">
    <property type="entry name" value="TAL/FSA"/>
</dbReference>
<dbReference type="PROSITE" id="PS01054">
    <property type="entry name" value="TRANSALDOLASE_1"/>
    <property type="match status" value="1"/>
</dbReference>
<protein>
    <recommendedName>
        <fullName evidence="4">Fructose-6-phosphate aldolase</fullName>
    </recommendedName>
</protein>
<dbReference type="Gene3D" id="3.20.20.70">
    <property type="entry name" value="Aldolase class I"/>
    <property type="match status" value="1"/>
</dbReference>
<dbReference type="InterPro" id="IPR018225">
    <property type="entry name" value="Transaldolase_AS"/>
</dbReference>
<dbReference type="RefSeq" id="WP_071113369.1">
    <property type="nucleotide sequence ID" value="NZ_MKCT01000030.1"/>
</dbReference>
<dbReference type="PANTHER" id="PTHR10683">
    <property type="entry name" value="TRANSALDOLASE"/>
    <property type="match status" value="1"/>
</dbReference>
<evidence type="ECO:0000313" key="3">
    <source>
        <dbReference type="Proteomes" id="UP000180280"/>
    </source>
</evidence>
<comment type="caution">
    <text evidence="2">The sequence shown here is derived from an EMBL/GenBank/DDBJ whole genome shotgun (WGS) entry which is preliminary data.</text>
</comment>
<name>A0ABX3CBG5_9NEIS</name>